<dbReference type="SUPFAM" id="SSF50022">
    <property type="entry name" value="ISP domain"/>
    <property type="match status" value="1"/>
</dbReference>
<keyword evidence="5" id="KW-1185">Reference proteome</keyword>
<dbReference type="GO" id="GO:0051537">
    <property type="term" value="F:2 iron, 2 sulfur cluster binding"/>
    <property type="evidence" value="ECO:0007669"/>
    <property type="project" value="InterPro"/>
</dbReference>
<dbReference type="Proteomes" id="UP000291116">
    <property type="component" value="Unassembled WGS sequence"/>
</dbReference>
<gene>
    <name evidence="4" type="ORF">PSNMU_V1.4_AUG-EV-PASAV3_0103820</name>
</gene>
<evidence type="ECO:0000313" key="4">
    <source>
        <dbReference type="EMBL" id="VEU43403.1"/>
    </source>
</evidence>
<dbReference type="InterPro" id="IPR036922">
    <property type="entry name" value="Rieske_2Fe-2S_sf"/>
</dbReference>
<dbReference type="AlphaFoldDB" id="A0A448ZN42"/>
<organism evidence="4 5">
    <name type="scientific">Pseudo-nitzschia multistriata</name>
    <dbReference type="NCBI Taxonomy" id="183589"/>
    <lineage>
        <taxon>Eukaryota</taxon>
        <taxon>Sar</taxon>
        <taxon>Stramenopiles</taxon>
        <taxon>Ochrophyta</taxon>
        <taxon>Bacillariophyta</taxon>
        <taxon>Bacillariophyceae</taxon>
        <taxon>Bacillariophycidae</taxon>
        <taxon>Bacillariales</taxon>
        <taxon>Bacillariaceae</taxon>
        <taxon>Pseudo-nitzschia</taxon>
    </lineage>
</organism>
<evidence type="ECO:0000256" key="1">
    <source>
        <dbReference type="ARBA" id="ARBA00034078"/>
    </source>
</evidence>
<dbReference type="Gene3D" id="2.102.10.10">
    <property type="entry name" value="Rieske [2Fe-2S] iron-sulphur domain"/>
    <property type="match status" value="1"/>
</dbReference>
<dbReference type="PANTHER" id="PTHR21496">
    <property type="entry name" value="FERREDOXIN-RELATED"/>
    <property type="match status" value="1"/>
</dbReference>
<evidence type="ECO:0008006" key="6">
    <source>
        <dbReference type="Google" id="ProtNLM"/>
    </source>
</evidence>
<feature type="compositionally biased region" description="Polar residues" evidence="2">
    <location>
        <begin position="51"/>
        <end position="71"/>
    </location>
</feature>
<proteinExistence type="predicted"/>
<dbReference type="PANTHER" id="PTHR21496:SF0">
    <property type="entry name" value="RIESKE DOMAIN-CONTAINING PROTEIN"/>
    <property type="match status" value="1"/>
</dbReference>
<name>A0A448ZN42_9STRA</name>
<evidence type="ECO:0000313" key="5">
    <source>
        <dbReference type="Proteomes" id="UP000291116"/>
    </source>
</evidence>
<accession>A0A448ZN42</accession>
<dbReference type="EMBL" id="CAACVS010000541">
    <property type="protein sequence ID" value="VEU43403.1"/>
    <property type="molecule type" value="Genomic_DNA"/>
</dbReference>
<dbReference type="OrthoDB" id="40811at2759"/>
<comment type="cofactor">
    <cofactor evidence="1">
        <name>[2Fe-2S] cluster</name>
        <dbReference type="ChEBI" id="CHEBI:190135"/>
    </cofactor>
</comment>
<evidence type="ECO:0000256" key="2">
    <source>
        <dbReference type="SAM" id="MobiDB-lite"/>
    </source>
</evidence>
<keyword evidence="3" id="KW-0732">Signal</keyword>
<sequence>MNTSFSTSLMLLAILACATTAFAPMSIPTKRSEMYMRRGRGSGLKRELDDSSSSSFTGGMGKSSSGTNWLNTKKSVKELPTEEGQVKLIETGAFLLVNKQTNPGGAASTVKYGGETYCFQANCPQCQVPMTKAKVLPPNDETDNKAPRVACDLCKSTYNMKTGEKVEAAETTGFFGGMAKAVLGSNDGGNLSTYQLGEKNGKIMFTMEGM</sequence>
<reference evidence="4 5" key="1">
    <citation type="submission" date="2019-01" db="EMBL/GenBank/DDBJ databases">
        <authorList>
            <person name="Ferrante I. M."/>
        </authorList>
    </citation>
    <scope>NUCLEOTIDE SEQUENCE [LARGE SCALE GENOMIC DNA]</scope>
    <source>
        <strain evidence="4 5">B856</strain>
    </source>
</reference>
<feature type="region of interest" description="Disordered" evidence="2">
    <location>
        <begin position="38"/>
        <end position="71"/>
    </location>
</feature>
<feature type="signal peptide" evidence="3">
    <location>
        <begin position="1"/>
        <end position="21"/>
    </location>
</feature>
<protein>
    <recommendedName>
        <fullName evidence="6">Rieske domain-containing protein</fullName>
    </recommendedName>
</protein>
<feature type="chain" id="PRO_5019574669" description="Rieske domain-containing protein" evidence="3">
    <location>
        <begin position="22"/>
        <end position="210"/>
    </location>
</feature>
<evidence type="ECO:0000256" key="3">
    <source>
        <dbReference type="SAM" id="SignalP"/>
    </source>
</evidence>